<dbReference type="Gene3D" id="3.30.70.330">
    <property type="match status" value="1"/>
</dbReference>
<dbReference type="Proteomes" id="UP000298615">
    <property type="component" value="Chromosome"/>
</dbReference>
<dbReference type="PROSITE" id="PS50889">
    <property type="entry name" value="S4"/>
    <property type="match status" value="1"/>
</dbReference>
<dbReference type="InterPro" id="IPR012677">
    <property type="entry name" value="Nucleotide-bd_a/b_plait_sf"/>
</dbReference>
<reference evidence="3 4" key="1">
    <citation type="submission" date="2019-04" db="EMBL/GenBank/DDBJ databases">
        <title>Vagococcus sp. nov., isolated from faeces of yaks (Bos grunniens).</title>
        <authorList>
            <person name="Ge Y."/>
        </authorList>
    </citation>
    <scope>NUCLEOTIDE SEQUENCE [LARGE SCALE GENOMIC DNA]</scope>
    <source>
        <strain evidence="3 4">MN-17</strain>
    </source>
</reference>
<dbReference type="AlphaFoldDB" id="A0A4D7CU65"/>
<dbReference type="InterPro" id="IPR048443">
    <property type="entry name" value="RqcP2_N"/>
</dbReference>
<dbReference type="EMBL" id="CP039712">
    <property type="protein sequence ID" value="QCI86754.1"/>
    <property type="molecule type" value="Genomic_DNA"/>
</dbReference>
<keyword evidence="4" id="KW-1185">Reference proteome</keyword>
<name>A0A4D7CU65_9ENTE</name>
<dbReference type="InterPro" id="IPR002942">
    <property type="entry name" value="S4_RNA-bd"/>
</dbReference>
<dbReference type="SMART" id="SM00363">
    <property type="entry name" value="S4"/>
    <property type="match status" value="1"/>
</dbReference>
<dbReference type="Pfam" id="PF17774">
    <property type="entry name" value="YlmH_RBD"/>
    <property type="match status" value="1"/>
</dbReference>
<dbReference type="Gene3D" id="3.10.290.10">
    <property type="entry name" value="RNA-binding S4 domain"/>
    <property type="match status" value="1"/>
</dbReference>
<sequence length="262" mass="30756">MENNVYQHFRKDEHPFIDAVEDWVSKVEREYVPFLTGFLDPRQCHILETIVRGQGQDLKFGFYGGYEHAERVRALIYPDYYEPTVEDYEIMSFNIEYPKKFTELKHRQILGTLMSLGIKRELFGDITTDGDDWQIHLDQKMSEFVSSQFDKIGKITIRLEPTIGEVFNPVTDWVIEQVTVSSQRLDTVISEVFNISRQRSKSLIETGKVKINWMVSERSDTPVEEFDQLSVRGFGRIRIESVEGRTKKDKIRMKVSTINNKR</sequence>
<keyword evidence="1" id="KW-0694">RNA-binding</keyword>
<dbReference type="InterPro" id="IPR036986">
    <property type="entry name" value="S4_RNA-bd_sf"/>
</dbReference>
<evidence type="ECO:0000256" key="1">
    <source>
        <dbReference type="PROSITE-ProRule" id="PRU00182"/>
    </source>
</evidence>
<dbReference type="InterPro" id="IPR040591">
    <property type="entry name" value="RqcP2_RBD"/>
</dbReference>
<feature type="domain" description="RNA-binding S4" evidence="2">
    <location>
        <begin position="183"/>
        <end position="245"/>
    </location>
</feature>
<dbReference type="PANTHER" id="PTHR13633">
    <property type="entry name" value="MITOCHONDRIAL TRANSCRIPTION RESCUE FACTOR 1"/>
    <property type="match status" value="1"/>
</dbReference>
<proteinExistence type="predicted"/>
<dbReference type="RefSeq" id="WP_136953576.1">
    <property type="nucleotide sequence ID" value="NZ_CP039712.1"/>
</dbReference>
<dbReference type="GO" id="GO:0003723">
    <property type="term" value="F:RNA binding"/>
    <property type="evidence" value="ECO:0007669"/>
    <property type="project" value="UniProtKB-KW"/>
</dbReference>
<dbReference type="Pfam" id="PF21278">
    <property type="entry name" value="YlmH_1st"/>
    <property type="match status" value="1"/>
</dbReference>
<evidence type="ECO:0000313" key="3">
    <source>
        <dbReference type="EMBL" id="QCI86754.1"/>
    </source>
</evidence>
<evidence type="ECO:0000313" key="4">
    <source>
        <dbReference type="Proteomes" id="UP000298615"/>
    </source>
</evidence>
<dbReference type="SUPFAM" id="SSF55174">
    <property type="entry name" value="Alpha-L RNA-binding motif"/>
    <property type="match status" value="1"/>
</dbReference>
<organism evidence="3 4">
    <name type="scientific">Vagococcus zengguangii</name>
    <dbReference type="NCBI Taxonomy" id="2571750"/>
    <lineage>
        <taxon>Bacteria</taxon>
        <taxon>Bacillati</taxon>
        <taxon>Bacillota</taxon>
        <taxon>Bacilli</taxon>
        <taxon>Lactobacillales</taxon>
        <taxon>Enterococcaceae</taxon>
        <taxon>Vagococcus</taxon>
    </lineage>
</organism>
<dbReference type="Gene3D" id="3.30.1370.160">
    <property type="match status" value="1"/>
</dbReference>
<dbReference type="PANTHER" id="PTHR13633:SF3">
    <property type="entry name" value="MITOCHONDRIAL TRANSCRIPTION RESCUE FACTOR 1"/>
    <property type="match status" value="1"/>
</dbReference>
<dbReference type="CDD" id="cd00165">
    <property type="entry name" value="S4"/>
    <property type="match status" value="1"/>
</dbReference>
<dbReference type="KEGG" id="vao:FA707_07145"/>
<gene>
    <name evidence="3" type="ORF">FA707_07145</name>
</gene>
<evidence type="ECO:0000259" key="2">
    <source>
        <dbReference type="SMART" id="SM00363"/>
    </source>
</evidence>
<protein>
    <submittedName>
        <fullName evidence="3">RNA-binding protein</fullName>
    </submittedName>
</protein>
<accession>A0A4D7CU65</accession>